<dbReference type="RefSeq" id="WP_249334496.1">
    <property type="nucleotide sequence ID" value="NZ_JACRSY010000058.1"/>
</dbReference>
<proteinExistence type="predicted"/>
<sequence length="75" mass="8326">MKCPYCNSVMRLGTIQADNLLSWTPDGESPKGATRWAKSPNSIVLAKYFMLAPAVIDAFYCPDCQKIIINVDNTK</sequence>
<keyword evidence="3" id="KW-1185">Reference proteome</keyword>
<comment type="caution">
    <text evidence="2">The sequence shown here is derived from an EMBL/GenBank/DDBJ whole genome shotgun (WGS) entry which is preliminary data.</text>
</comment>
<feature type="domain" description="DUF6487" evidence="1">
    <location>
        <begin position="3"/>
        <end position="73"/>
    </location>
</feature>
<organism evidence="2 3">
    <name type="scientific">Zhenhengia yiwuensis</name>
    <dbReference type="NCBI Taxonomy" id="2763666"/>
    <lineage>
        <taxon>Bacteria</taxon>
        <taxon>Bacillati</taxon>
        <taxon>Bacillota</taxon>
        <taxon>Clostridia</taxon>
        <taxon>Lachnospirales</taxon>
        <taxon>Lachnospiraceae</taxon>
        <taxon>Zhenhengia</taxon>
    </lineage>
</organism>
<dbReference type="Proteomes" id="UP000655830">
    <property type="component" value="Unassembled WGS sequence"/>
</dbReference>
<dbReference type="Pfam" id="PF20097">
    <property type="entry name" value="DUF6487"/>
    <property type="match status" value="1"/>
</dbReference>
<dbReference type="AlphaFoldDB" id="A0A926ENH6"/>
<accession>A0A926ENH6</accession>
<reference evidence="2" key="1">
    <citation type="submission" date="2020-08" db="EMBL/GenBank/DDBJ databases">
        <title>Genome public.</title>
        <authorList>
            <person name="Liu C."/>
            <person name="Sun Q."/>
        </authorList>
    </citation>
    <scope>NUCLEOTIDE SEQUENCE</scope>
    <source>
        <strain evidence="2">NSJ-12</strain>
    </source>
</reference>
<name>A0A926ENH6_9FIRM</name>
<dbReference type="EMBL" id="JACRSY010000058">
    <property type="protein sequence ID" value="MBC8581532.1"/>
    <property type="molecule type" value="Genomic_DNA"/>
</dbReference>
<gene>
    <name evidence="2" type="ORF">H8718_18780</name>
</gene>
<evidence type="ECO:0000259" key="1">
    <source>
        <dbReference type="Pfam" id="PF20097"/>
    </source>
</evidence>
<dbReference type="InterPro" id="IPR045504">
    <property type="entry name" value="DUF6487"/>
</dbReference>
<protein>
    <recommendedName>
        <fullName evidence="1">DUF6487 domain-containing protein</fullName>
    </recommendedName>
</protein>
<evidence type="ECO:0000313" key="2">
    <source>
        <dbReference type="EMBL" id="MBC8581532.1"/>
    </source>
</evidence>
<evidence type="ECO:0000313" key="3">
    <source>
        <dbReference type="Proteomes" id="UP000655830"/>
    </source>
</evidence>